<evidence type="ECO:0000256" key="1">
    <source>
        <dbReference type="SAM" id="MobiDB-lite"/>
    </source>
</evidence>
<feature type="region of interest" description="Disordered" evidence="1">
    <location>
        <begin position="1"/>
        <end position="36"/>
    </location>
</feature>
<proteinExistence type="predicted"/>
<accession>A0A8H4XFA3</accession>
<evidence type="ECO:0000313" key="2">
    <source>
        <dbReference type="EMBL" id="KAF4972091.1"/>
    </source>
</evidence>
<protein>
    <submittedName>
        <fullName evidence="2">Uncharacterized protein</fullName>
    </submittedName>
</protein>
<gene>
    <name evidence="2" type="ORF">FZEAL_9668</name>
</gene>
<feature type="compositionally biased region" description="Basic and acidic residues" evidence="1">
    <location>
        <begin position="1"/>
        <end position="34"/>
    </location>
</feature>
<dbReference type="AlphaFoldDB" id="A0A8H4XFA3"/>
<reference evidence="2" key="1">
    <citation type="journal article" date="2020" name="BMC Genomics">
        <title>Correction to: Identification and distribution of gene clusters required for synthesis of sphingolipid metabolism inhibitors in diverse species of the filamentous fungus Fusarium.</title>
        <authorList>
            <person name="Kim H.S."/>
            <person name="Lohmar J.M."/>
            <person name="Busman M."/>
            <person name="Brown D.W."/>
            <person name="Naumann T.A."/>
            <person name="Divon H.H."/>
            <person name="Lysoe E."/>
            <person name="Uhlig S."/>
            <person name="Proctor R.H."/>
        </authorList>
    </citation>
    <scope>NUCLEOTIDE SEQUENCE</scope>
    <source>
        <strain evidence="2">NRRL 22465</strain>
    </source>
</reference>
<comment type="caution">
    <text evidence="2">The sequence shown here is derived from an EMBL/GenBank/DDBJ whole genome shotgun (WGS) entry which is preliminary data.</text>
</comment>
<dbReference type="Proteomes" id="UP000635477">
    <property type="component" value="Unassembled WGS sequence"/>
</dbReference>
<dbReference type="EMBL" id="JABEYC010000935">
    <property type="protein sequence ID" value="KAF4972091.1"/>
    <property type="molecule type" value="Genomic_DNA"/>
</dbReference>
<keyword evidence="3" id="KW-1185">Reference proteome</keyword>
<name>A0A8H4XFA3_9HYPO</name>
<reference evidence="2" key="2">
    <citation type="submission" date="2020-05" db="EMBL/GenBank/DDBJ databases">
        <authorList>
            <person name="Kim H.-S."/>
            <person name="Proctor R.H."/>
            <person name="Brown D.W."/>
        </authorList>
    </citation>
    <scope>NUCLEOTIDE SEQUENCE</scope>
    <source>
        <strain evidence="2">NRRL 22465</strain>
    </source>
</reference>
<evidence type="ECO:0000313" key="3">
    <source>
        <dbReference type="Proteomes" id="UP000635477"/>
    </source>
</evidence>
<organism evidence="2 3">
    <name type="scientific">Fusarium zealandicum</name>
    <dbReference type="NCBI Taxonomy" id="1053134"/>
    <lineage>
        <taxon>Eukaryota</taxon>
        <taxon>Fungi</taxon>
        <taxon>Dikarya</taxon>
        <taxon>Ascomycota</taxon>
        <taxon>Pezizomycotina</taxon>
        <taxon>Sordariomycetes</taxon>
        <taxon>Hypocreomycetidae</taxon>
        <taxon>Hypocreales</taxon>
        <taxon>Nectriaceae</taxon>
        <taxon>Fusarium</taxon>
        <taxon>Fusarium staphyleae species complex</taxon>
    </lineage>
</organism>
<sequence>MQQQKDRNQTQTPHIRDRHSPDNDINKHPQDYGRHPHHYHVHMYLHIRAHMHMLITATRKIESDERAENLFSSSQ</sequence>